<protein>
    <submittedName>
        <fullName evidence="8">EamA family transporter</fullName>
    </submittedName>
</protein>
<evidence type="ECO:0000256" key="3">
    <source>
        <dbReference type="ARBA" id="ARBA00022692"/>
    </source>
</evidence>
<reference evidence="8 9" key="1">
    <citation type="submission" date="2019-04" db="EMBL/GenBank/DDBJ databases">
        <title>Natronospirillum operosus gen. nov., sp. nov., a haloalkaliphilic satellite isolated from decaying biomass of laboratory culture of cyanobacterium Geitlerinema sp. and proposal of Natronospirillaceae fam. nov. and Saccharospirillaceae fam. nov.</title>
        <authorList>
            <person name="Kevbrin V."/>
            <person name="Boltyanskaya Y."/>
            <person name="Koziaeva V."/>
            <person name="Grouzdev D.S."/>
            <person name="Park M."/>
            <person name="Cho J."/>
        </authorList>
    </citation>
    <scope>NUCLEOTIDE SEQUENCE [LARGE SCALE GENOMIC DNA]</scope>
    <source>
        <strain evidence="8 9">G-116</strain>
    </source>
</reference>
<evidence type="ECO:0000259" key="7">
    <source>
        <dbReference type="Pfam" id="PF00892"/>
    </source>
</evidence>
<feature type="transmembrane region" description="Helical" evidence="6">
    <location>
        <begin position="208"/>
        <end position="226"/>
    </location>
</feature>
<evidence type="ECO:0000256" key="5">
    <source>
        <dbReference type="ARBA" id="ARBA00023136"/>
    </source>
</evidence>
<dbReference type="Pfam" id="PF00892">
    <property type="entry name" value="EamA"/>
    <property type="match status" value="2"/>
</dbReference>
<evidence type="ECO:0000256" key="6">
    <source>
        <dbReference type="SAM" id="Phobius"/>
    </source>
</evidence>
<keyword evidence="9" id="KW-1185">Reference proteome</keyword>
<evidence type="ECO:0000256" key="1">
    <source>
        <dbReference type="ARBA" id="ARBA00004651"/>
    </source>
</evidence>
<feature type="transmembrane region" description="Helical" evidence="6">
    <location>
        <begin position="264"/>
        <end position="284"/>
    </location>
</feature>
<feature type="transmembrane region" description="Helical" evidence="6">
    <location>
        <begin position="70"/>
        <end position="89"/>
    </location>
</feature>
<keyword evidence="5 6" id="KW-0472">Membrane</keyword>
<dbReference type="EMBL" id="SRMF01000001">
    <property type="protein sequence ID" value="TGG94858.1"/>
    <property type="molecule type" value="Genomic_DNA"/>
</dbReference>
<name>A0A4Z0WDY8_9GAMM</name>
<accession>A0A4Z0WDY8</accession>
<proteinExistence type="predicted"/>
<comment type="subcellular location">
    <subcellularLocation>
        <location evidence="1">Cell membrane</location>
        <topology evidence="1">Multi-pass membrane protein</topology>
    </subcellularLocation>
</comment>
<dbReference type="OrthoDB" id="8370318at2"/>
<dbReference type="RefSeq" id="WP_135480043.1">
    <property type="nucleotide sequence ID" value="NZ_SRMF01000001.1"/>
</dbReference>
<evidence type="ECO:0000313" key="9">
    <source>
        <dbReference type="Proteomes" id="UP000297475"/>
    </source>
</evidence>
<keyword evidence="2" id="KW-1003">Cell membrane</keyword>
<feature type="transmembrane region" description="Helical" evidence="6">
    <location>
        <begin position="175"/>
        <end position="196"/>
    </location>
</feature>
<evidence type="ECO:0000256" key="4">
    <source>
        <dbReference type="ARBA" id="ARBA00022989"/>
    </source>
</evidence>
<dbReference type="GO" id="GO:0005886">
    <property type="term" value="C:plasma membrane"/>
    <property type="evidence" value="ECO:0007669"/>
    <property type="project" value="UniProtKB-SubCell"/>
</dbReference>
<feature type="domain" description="EamA" evidence="7">
    <location>
        <begin position="8"/>
        <end position="137"/>
    </location>
</feature>
<dbReference type="InterPro" id="IPR000620">
    <property type="entry name" value="EamA_dom"/>
</dbReference>
<feature type="transmembrane region" description="Helical" evidence="6">
    <location>
        <begin position="36"/>
        <end position="58"/>
    </location>
</feature>
<dbReference type="AlphaFoldDB" id="A0A4Z0WDY8"/>
<feature type="domain" description="EamA" evidence="7">
    <location>
        <begin position="150"/>
        <end position="279"/>
    </location>
</feature>
<dbReference type="Proteomes" id="UP000297475">
    <property type="component" value="Unassembled WGS sequence"/>
</dbReference>
<dbReference type="InterPro" id="IPR037185">
    <property type="entry name" value="EmrE-like"/>
</dbReference>
<evidence type="ECO:0000313" key="8">
    <source>
        <dbReference type="EMBL" id="TGG94858.1"/>
    </source>
</evidence>
<evidence type="ECO:0000256" key="2">
    <source>
        <dbReference type="ARBA" id="ARBA00022475"/>
    </source>
</evidence>
<dbReference type="PANTHER" id="PTHR42920">
    <property type="entry name" value="OS03G0707200 PROTEIN-RELATED"/>
    <property type="match status" value="1"/>
</dbReference>
<feature type="transmembrane region" description="Helical" evidence="6">
    <location>
        <begin position="145"/>
        <end position="163"/>
    </location>
</feature>
<keyword evidence="4 6" id="KW-1133">Transmembrane helix</keyword>
<dbReference type="InterPro" id="IPR051258">
    <property type="entry name" value="Diverse_Substrate_Transporter"/>
</dbReference>
<gene>
    <name evidence="8" type="ORF">E4656_00040</name>
</gene>
<sequence length="294" mass="31736">MHHSALKSDVWLILVTLFAGFGWVFSAEALVGMTPLLFIGTRFLLAGFILVGFGWSALHQLSRQDWRHALLTGAVMGLALSCWIMGLALADNMGIGAFIASLAVVFVPIVGKLLFGASTSLSTWVAIAVALVGLAFLRLEEGLSLSASDAFFLLAALAFSVHFNLNTRFVSRIPALPLTAVQLTLTGLVALGLATVFEPAPTVPEIDILGWLLASVLIATCLRFWLQIKAQGMATASHAAVIMTLEPVWASLLALLWFGQQMTAFQLLGCGLIFSALLVSRWRVLFRRPAKYKH</sequence>
<dbReference type="SUPFAM" id="SSF103481">
    <property type="entry name" value="Multidrug resistance efflux transporter EmrE"/>
    <property type="match status" value="2"/>
</dbReference>
<dbReference type="PANTHER" id="PTHR42920:SF5">
    <property type="entry name" value="EAMA DOMAIN-CONTAINING PROTEIN"/>
    <property type="match status" value="1"/>
</dbReference>
<comment type="caution">
    <text evidence="8">The sequence shown here is derived from an EMBL/GenBank/DDBJ whole genome shotgun (WGS) entry which is preliminary data.</text>
</comment>
<organism evidence="8 9">
    <name type="scientific">Natronospirillum operosum</name>
    <dbReference type="NCBI Taxonomy" id="2759953"/>
    <lineage>
        <taxon>Bacteria</taxon>
        <taxon>Pseudomonadati</taxon>
        <taxon>Pseudomonadota</taxon>
        <taxon>Gammaproteobacteria</taxon>
        <taxon>Oceanospirillales</taxon>
        <taxon>Natronospirillaceae</taxon>
        <taxon>Natronospirillum</taxon>
    </lineage>
</organism>
<feature type="transmembrane region" description="Helical" evidence="6">
    <location>
        <begin position="95"/>
        <end position="114"/>
    </location>
</feature>
<keyword evidence="3 6" id="KW-0812">Transmembrane</keyword>
<feature type="transmembrane region" description="Helical" evidence="6">
    <location>
        <begin position="121"/>
        <end position="139"/>
    </location>
</feature>
<feature type="transmembrane region" description="Helical" evidence="6">
    <location>
        <begin position="238"/>
        <end position="258"/>
    </location>
</feature>